<comment type="caution">
    <text evidence="5">The sequence shown here is derived from an EMBL/GenBank/DDBJ whole genome shotgun (WGS) entry which is preliminary data.</text>
</comment>
<name>A0A8S2XGR6_9BILA</name>
<evidence type="ECO:0000313" key="6">
    <source>
        <dbReference type="Proteomes" id="UP000682733"/>
    </source>
</evidence>
<dbReference type="Proteomes" id="UP000682733">
    <property type="component" value="Unassembled WGS sequence"/>
</dbReference>
<sequence length="122" mass="13925">QLWKGLLRNRCFLQFNSPVLPDYELFADVPLRAYYIPPDQDSFVCSPINGGGMTKCSEIPKLRQGNMTCELGHEGYNAMNRPVNGCINWNQYYRFCNTSDKNPFSGSISFDNIGLAWVVIFQ</sequence>
<keyword evidence="4" id="KW-0407">Ion channel</keyword>
<keyword evidence="1" id="KW-0813">Transport</keyword>
<dbReference type="GO" id="GO:0098703">
    <property type="term" value="P:calcium ion import across plasma membrane"/>
    <property type="evidence" value="ECO:0007669"/>
    <property type="project" value="TreeGrafter"/>
</dbReference>
<dbReference type="EMBL" id="CAJOBA010093613">
    <property type="protein sequence ID" value="CAF4494570.1"/>
    <property type="molecule type" value="Genomic_DNA"/>
</dbReference>
<keyword evidence="3" id="KW-0406">Ion transport</keyword>
<evidence type="ECO:0000256" key="4">
    <source>
        <dbReference type="ARBA" id="ARBA00023303"/>
    </source>
</evidence>
<evidence type="ECO:0000256" key="3">
    <source>
        <dbReference type="ARBA" id="ARBA00023065"/>
    </source>
</evidence>
<organism evidence="5 6">
    <name type="scientific">Didymodactylos carnosus</name>
    <dbReference type="NCBI Taxonomy" id="1234261"/>
    <lineage>
        <taxon>Eukaryota</taxon>
        <taxon>Metazoa</taxon>
        <taxon>Spiralia</taxon>
        <taxon>Gnathifera</taxon>
        <taxon>Rotifera</taxon>
        <taxon>Eurotatoria</taxon>
        <taxon>Bdelloidea</taxon>
        <taxon>Philodinida</taxon>
        <taxon>Philodinidae</taxon>
        <taxon>Didymodactylos</taxon>
    </lineage>
</organism>
<dbReference type="GO" id="GO:0008331">
    <property type="term" value="F:high voltage-gated calcium channel activity"/>
    <property type="evidence" value="ECO:0007669"/>
    <property type="project" value="TreeGrafter"/>
</dbReference>
<gene>
    <name evidence="5" type="ORF">TMI583_LOCUS47708</name>
</gene>
<dbReference type="AlphaFoldDB" id="A0A8S2XGR6"/>
<dbReference type="GO" id="GO:0005891">
    <property type="term" value="C:voltage-gated calcium channel complex"/>
    <property type="evidence" value="ECO:0007669"/>
    <property type="project" value="TreeGrafter"/>
</dbReference>
<evidence type="ECO:0000256" key="2">
    <source>
        <dbReference type="ARBA" id="ARBA00022882"/>
    </source>
</evidence>
<accession>A0A8S2XGR6</accession>
<keyword evidence="2" id="KW-0851">Voltage-gated channel</keyword>
<dbReference type="PANTHER" id="PTHR45628:SF22">
    <property type="entry name" value="VOLTAGE-DEPENDENT T-TYPE CALCIUM CHANNEL SUBUNIT ALPHA"/>
    <property type="match status" value="1"/>
</dbReference>
<protein>
    <submittedName>
        <fullName evidence="5">Uncharacterized protein</fullName>
    </submittedName>
</protein>
<proteinExistence type="predicted"/>
<dbReference type="PANTHER" id="PTHR45628">
    <property type="entry name" value="VOLTAGE-DEPENDENT CALCIUM CHANNEL TYPE A SUBUNIT ALPHA-1"/>
    <property type="match status" value="1"/>
</dbReference>
<evidence type="ECO:0000256" key="1">
    <source>
        <dbReference type="ARBA" id="ARBA00022448"/>
    </source>
</evidence>
<feature type="non-terminal residue" evidence="5">
    <location>
        <position position="1"/>
    </location>
</feature>
<feature type="non-terminal residue" evidence="5">
    <location>
        <position position="122"/>
    </location>
</feature>
<evidence type="ECO:0000313" key="5">
    <source>
        <dbReference type="EMBL" id="CAF4494570.1"/>
    </source>
</evidence>
<dbReference type="InterPro" id="IPR050599">
    <property type="entry name" value="VDCC_alpha-1_subunit"/>
</dbReference>
<reference evidence="5" key="1">
    <citation type="submission" date="2021-02" db="EMBL/GenBank/DDBJ databases">
        <authorList>
            <person name="Nowell W R."/>
        </authorList>
    </citation>
    <scope>NUCLEOTIDE SEQUENCE</scope>
</reference>